<evidence type="ECO:0000256" key="2">
    <source>
        <dbReference type="ARBA" id="ARBA00023002"/>
    </source>
</evidence>
<gene>
    <name evidence="4" type="ORF">ACFSCZ_14210</name>
</gene>
<comment type="similarity">
    <text evidence="1">Belongs to the non-flavoprotein flavin reductase family.</text>
</comment>
<evidence type="ECO:0000259" key="3">
    <source>
        <dbReference type="SMART" id="SM00903"/>
    </source>
</evidence>
<evidence type="ECO:0000313" key="4">
    <source>
        <dbReference type="EMBL" id="MFD1707876.1"/>
    </source>
</evidence>
<dbReference type="InterPro" id="IPR050268">
    <property type="entry name" value="NADH-dep_flavin_reductase"/>
</dbReference>
<dbReference type="RefSeq" id="WP_380774720.1">
    <property type="nucleotide sequence ID" value="NZ_JBHUEO010000048.1"/>
</dbReference>
<organism evidence="4 5">
    <name type="scientific">Siminovitchia sediminis</name>
    <dbReference type="NCBI Taxonomy" id="1274353"/>
    <lineage>
        <taxon>Bacteria</taxon>
        <taxon>Bacillati</taxon>
        <taxon>Bacillota</taxon>
        <taxon>Bacilli</taxon>
        <taxon>Bacillales</taxon>
        <taxon>Bacillaceae</taxon>
        <taxon>Siminovitchia</taxon>
    </lineage>
</organism>
<feature type="domain" description="Flavin reductase like" evidence="3">
    <location>
        <begin position="15"/>
        <end position="159"/>
    </location>
</feature>
<dbReference type="Gene3D" id="2.30.110.10">
    <property type="entry name" value="Electron Transport, Fmn-binding Protein, Chain A"/>
    <property type="match status" value="1"/>
</dbReference>
<dbReference type="EMBL" id="JBHUEO010000048">
    <property type="protein sequence ID" value="MFD1707876.1"/>
    <property type="molecule type" value="Genomic_DNA"/>
</dbReference>
<dbReference type="Proteomes" id="UP001597301">
    <property type="component" value="Unassembled WGS sequence"/>
</dbReference>
<keyword evidence="2 4" id="KW-0560">Oxidoreductase</keyword>
<dbReference type="SMART" id="SM00903">
    <property type="entry name" value="Flavin_Reduct"/>
    <property type="match status" value="1"/>
</dbReference>
<dbReference type="SUPFAM" id="SSF50475">
    <property type="entry name" value="FMN-binding split barrel"/>
    <property type="match status" value="1"/>
</dbReference>
<keyword evidence="5" id="KW-1185">Reference proteome</keyword>
<dbReference type="EC" id="1.-.-.-" evidence="4"/>
<reference evidence="5" key="1">
    <citation type="journal article" date="2019" name="Int. J. Syst. Evol. Microbiol.">
        <title>The Global Catalogue of Microorganisms (GCM) 10K type strain sequencing project: providing services to taxonomists for standard genome sequencing and annotation.</title>
        <authorList>
            <consortium name="The Broad Institute Genomics Platform"/>
            <consortium name="The Broad Institute Genome Sequencing Center for Infectious Disease"/>
            <person name="Wu L."/>
            <person name="Ma J."/>
        </authorList>
    </citation>
    <scope>NUCLEOTIDE SEQUENCE [LARGE SCALE GENOMIC DNA]</scope>
    <source>
        <strain evidence="5">CGMCC 1.12295</strain>
    </source>
</reference>
<dbReference type="InterPro" id="IPR002563">
    <property type="entry name" value="Flavin_Rdtase-like_dom"/>
</dbReference>
<dbReference type="PANTHER" id="PTHR30466">
    <property type="entry name" value="FLAVIN REDUCTASE"/>
    <property type="match status" value="1"/>
</dbReference>
<evidence type="ECO:0000313" key="5">
    <source>
        <dbReference type="Proteomes" id="UP001597301"/>
    </source>
</evidence>
<accession>A0ABW4KM94</accession>
<evidence type="ECO:0000256" key="1">
    <source>
        <dbReference type="ARBA" id="ARBA00008898"/>
    </source>
</evidence>
<protein>
    <submittedName>
        <fullName evidence="4">Flavin reductase family protein</fullName>
        <ecNumber evidence="4">1.-.-.-</ecNumber>
    </submittedName>
</protein>
<dbReference type="GO" id="GO:0016491">
    <property type="term" value="F:oxidoreductase activity"/>
    <property type="evidence" value="ECO:0007669"/>
    <property type="project" value="UniProtKB-KW"/>
</dbReference>
<dbReference type="Pfam" id="PF01613">
    <property type="entry name" value="Flavin_Reduct"/>
    <property type="match status" value="1"/>
</dbReference>
<comment type="caution">
    <text evidence="4">The sequence shown here is derived from an EMBL/GenBank/DDBJ whole genome shotgun (WGS) entry which is preliminary data.</text>
</comment>
<sequence>MIVKSQQADLYKEIMGGYPTGVTIITTKDKNNHPVGLTANSFASVSIDPLLILWCIDKGSGSYETFNSVDAFAVNILSGEQKDACFTFASRKEKDRFSKVEWELSSNDLPILKNIYAVLECKKVQQVDAGDHLILIGEVVDLQKNDIDPMLYYRRNVGFIPDNWGDS</sequence>
<proteinExistence type="inferred from homology"/>
<dbReference type="InterPro" id="IPR012349">
    <property type="entry name" value="Split_barrel_FMN-bd"/>
</dbReference>
<name>A0ABW4KM94_9BACI</name>
<dbReference type="PANTHER" id="PTHR30466:SF11">
    <property type="entry name" value="FLAVIN-DEPENDENT MONOOXYGENASE, REDUCTASE SUBUNIT HSAB"/>
    <property type="match status" value="1"/>
</dbReference>